<proteinExistence type="inferred from homology"/>
<organism evidence="3 4">
    <name type="scientific">Capronia epimyces CBS 606.96</name>
    <dbReference type="NCBI Taxonomy" id="1182542"/>
    <lineage>
        <taxon>Eukaryota</taxon>
        <taxon>Fungi</taxon>
        <taxon>Dikarya</taxon>
        <taxon>Ascomycota</taxon>
        <taxon>Pezizomycotina</taxon>
        <taxon>Eurotiomycetes</taxon>
        <taxon>Chaetothyriomycetidae</taxon>
        <taxon>Chaetothyriales</taxon>
        <taxon>Herpotrichiellaceae</taxon>
        <taxon>Capronia</taxon>
    </lineage>
</organism>
<dbReference type="EMBL" id="AMGY01000001">
    <property type="protein sequence ID" value="EXJ93209.1"/>
    <property type="molecule type" value="Genomic_DNA"/>
</dbReference>
<dbReference type="OrthoDB" id="3454835at2759"/>
<feature type="domain" description="EthD" evidence="2">
    <location>
        <begin position="11"/>
        <end position="107"/>
    </location>
</feature>
<evidence type="ECO:0000256" key="1">
    <source>
        <dbReference type="ARBA" id="ARBA00005986"/>
    </source>
</evidence>
<comment type="similarity">
    <text evidence="1">Belongs to the tpcK family.</text>
</comment>
<name>W9ZFB3_9EURO</name>
<keyword evidence="4" id="KW-1185">Reference proteome</keyword>
<dbReference type="AlphaFoldDB" id="W9ZFB3"/>
<dbReference type="SUPFAM" id="SSF54909">
    <property type="entry name" value="Dimeric alpha+beta barrel"/>
    <property type="match status" value="1"/>
</dbReference>
<dbReference type="RefSeq" id="XP_007730099.1">
    <property type="nucleotide sequence ID" value="XM_007731909.1"/>
</dbReference>
<accession>W9ZFB3</accession>
<comment type="caution">
    <text evidence="3">The sequence shown here is derived from an EMBL/GenBank/DDBJ whole genome shotgun (WGS) entry which is preliminary data.</text>
</comment>
<dbReference type="GO" id="GO:0016491">
    <property type="term" value="F:oxidoreductase activity"/>
    <property type="evidence" value="ECO:0007669"/>
    <property type="project" value="InterPro"/>
</dbReference>
<protein>
    <recommendedName>
        <fullName evidence="2">EthD domain-containing protein</fullName>
    </recommendedName>
</protein>
<dbReference type="STRING" id="1182542.W9ZFB3"/>
<dbReference type="InterPro" id="IPR011008">
    <property type="entry name" value="Dimeric_a/b-barrel"/>
</dbReference>
<evidence type="ECO:0000313" key="3">
    <source>
        <dbReference type="EMBL" id="EXJ93209.1"/>
    </source>
</evidence>
<dbReference type="HOGENOM" id="CLU_115019_0_0_1"/>
<reference evidence="3 4" key="1">
    <citation type="submission" date="2013-03" db="EMBL/GenBank/DDBJ databases">
        <title>The Genome Sequence of Capronia epimyces CBS 606.96.</title>
        <authorList>
            <consortium name="The Broad Institute Genomics Platform"/>
            <person name="Cuomo C."/>
            <person name="de Hoog S."/>
            <person name="Gorbushina A."/>
            <person name="Walker B."/>
            <person name="Young S.K."/>
            <person name="Zeng Q."/>
            <person name="Gargeya S."/>
            <person name="Fitzgerald M."/>
            <person name="Haas B."/>
            <person name="Abouelleil A."/>
            <person name="Allen A.W."/>
            <person name="Alvarado L."/>
            <person name="Arachchi H.M."/>
            <person name="Berlin A.M."/>
            <person name="Chapman S.B."/>
            <person name="Gainer-Dewar J."/>
            <person name="Goldberg J."/>
            <person name="Griggs A."/>
            <person name="Gujja S."/>
            <person name="Hansen M."/>
            <person name="Howarth C."/>
            <person name="Imamovic A."/>
            <person name="Ireland A."/>
            <person name="Larimer J."/>
            <person name="McCowan C."/>
            <person name="Murphy C."/>
            <person name="Pearson M."/>
            <person name="Poon T.W."/>
            <person name="Priest M."/>
            <person name="Roberts A."/>
            <person name="Saif S."/>
            <person name="Shea T."/>
            <person name="Sisk P."/>
            <person name="Sykes S."/>
            <person name="Wortman J."/>
            <person name="Nusbaum C."/>
            <person name="Birren B."/>
        </authorList>
    </citation>
    <scope>NUCLEOTIDE SEQUENCE [LARGE SCALE GENOMIC DNA]</scope>
    <source>
        <strain evidence="3 4">CBS 606.96</strain>
    </source>
</reference>
<evidence type="ECO:0000313" key="4">
    <source>
        <dbReference type="Proteomes" id="UP000019478"/>
    </source>
</evidence>
<dbReference type="GeneID" id="19165899"/>
<dbReference type="InterPro" id="IPR009799">
    <property type="entry name" value="EthD_dom"/>
</dbReference>
<sequence>MLVLTICAYRKAGMGEDEFHRYMSEVHAPLVRDLLAKHGITRYSMAHNTTRTRSLVSQIQDAQFPYNNAYDIVTQIRFPSIDNYVSFRNDPFYTEKIMPDHDRFTEPEKVL</sequence>
<gene>
    <name evidence="3" type="ORF">A1O3_01766</name>
</gene>
<dbReference type="Pfam" id="PF07110">
    <property type="entry name" value="EthD"/>
    <property type="match status" value="1"/>
</dbReference>
<evidence type="ECO:0000259" key="2">
    <source>
        <dbReference type="Pfam" id="PF07110"/>
    </source>
</evidence>
<dbReference type="Gene3D" id="3.30.70.100">
    <property type="match status" value="1"/>
</dbReference>
<dbReference type="Proteomes" id="UP000019478">
    <property type="component" value="Unassembled WGS sequence"/>
</dbReference>